<accession>A0A1F2PEQ7</accession>
<gene>
    <name evidence="3" type="ORF">ACWI_33550</name>
</gene>
<reference evidence="3 4" key="1">
    <citation type="submission" date="2015-09" db="EMBL/GenBank/DDBJ databases">
        <title>Genome sequence of Acetobacterium wieringae DSM 1911.</title>
        <authorList>
            <person name="Poehlein A."/>
            <person name="Bengelsdorf F.R."/>
            <person name="Schiel-Bengelsdorf B."/>
            <person name="Duerre P."/>
            <person name="Daniel R."/>
        </authorList>
    </citation>
    <scope>NUCLEOTIDE SEQUENCE [LARGE SCALE GENOMIC DNA]</scope>
    <source>
        <strain evidence="3 4">DSM 1911</strain>
    </source>
</reference>
<dbReference type="Proteomes" id="UP000176244">
    <property type="component" value="Unassembled WGS sequence"/>
</dbReference>
<comment type="caution">
    <text evidence="3">The sequence shown here is derived from an EMBL/GenBank/DDBJ whole genome shotgun (WGS) entry which is preliminary data.</text>
</comment>
<proteinExistence type="predicted"/>
<protein>
    <recommendedName>
        <fullName evidence="2">Transposase InsH N-terminal domain-containing protein</fullName>
    </recommendedName>
</protein>
<dbReference type="InterPro" id="IPR047710">
    <property type="entry name" value="Transpos_IS5-like"/>
</dbReference>
<dbReference type="Pfam" id="PF05598">
    <property type="entry name" value="DUF772"/>
    <property type="match status" value="1"/>
</dbReference>
<evidence type="ECO:0000256" key="1">
    <source>
        <dbReference type="SAM" id="MobiDB-lite"/>
    </source>
</evidence>
<name>A0A1F2PEQ7_9FIRM</name>
<dbReference type="InterPro" id="IPR008490">
    <property type="entry name" value="Transposase_InsH_N"/>
</dbReference>
<dbReference type="NCBIfam" id="NF033578">
    <property type="entry name" value="transpos_IS5_1"/>
    <property type="match status" value="1"/>
</dbReference>
<evidence type="ECO:0000313" key="4">
    <source>
        <dbReference type="Proteomes" id="UP000176244"/>
    </source>
</evidence>
<organism evidence="3 4">
    <name type="scientific">Acetobacterium wieringae</name>
    <dbReference type="NCBI Taxonomy" id="52694"/>
    <lineage>
        <taxon>Bacteria</taxon>
        <taxon>Bacillati</taxon>
        <taxon>Bacillota</taxon>
        <taxon>Clostridia</taxon>
        <taxon>Eubacteriales</taxon>
        <taxon>Eubacteriaceae</taxon>
        <taxon>Acetobacterium</taxon>
    </lineage>
</organism>
<sequence>MYIRKTDQIKFSDDFFLPFGGKLNKDNRWVKLAEMIPWSDFEDAYARNFKSSTRGEEAFSVRVALGTLILQTRLKLVDAEVPLQVMENPYLQYFLGFDGFEDTRPPFDASLITHFRKRFTPDILMEINNMIAMKEFEAVEDKGEDDDHHDAPGPSEPSDEGSQISFSNIPKKGKLILDATCAPGDIRFPTDLRLLNEAREKLEMMIDVLHTPDIALVAKPRTYRNRARKNYLSIEKQRKKRSKTVRKAIRKQLGYVKRDLEYVETYLKDAARAELLTKRQHSELETIRKLYEQQNTMYETKTHSVPNRIVSISQPHIRPIFRGKAGSDVEFGCKVMTSVVDGYTFIEKLDFESFNEGTLLQEAVL</sequence>
<evidence type="ECO:0000259" key="2">
    <source>
        <dbReference type="Pfam" id="PF05598"/>
    </source>
</evidence>
<feature type="compositionally biased region" description="Basic and acidic residues" evidence="1">
    <location>
        <begin position="141"/>
        <end position="151"/>
    </location>
</feature>
<feature type="domain" description="Transposase InsH N-terminal" evidence="2">
    <location>
        <begin position="22"/>
        <end position="118"/>
    </location>
</feature>
<dbReference type="EMBL" id="LKEU01000044">
    <property type="protein sequence ID" value="OFV69161.1"/>
    <property type="molecule type" value="Genomic_DNA"/>
</dbReference>
<feature type="region of interest" description="Disordered" evidence="1">
    <location>
        <begin position="141"/>
        <end position="165"/>
    </location>
</feature>
<dbReference type="PANTHER" id="PTHR33803">
    <property type="entry name" value="IS1478 TRANSPOSASE"/>
    <property type="match status" value="1"/>
</dbReference>
<dbReference type="AlphaFoldDB" id="A0A1F2PEQ7"/>
<evidence type="ECO:0000313" key="3">
    <source>
        <dbReference type="EMBL" id="OFV69161.1"/>
    </source>
</evidence>
<dbReference type="STRING" id="52694.ACWI_33550"/>
<dbReference type="PANTHER" id="PTHR33803:SF3">
    <property type="entry name" value="BLL1974 PROTEIN"/>
    <property type="match status" value="1"/>
</dbReference>
<dbReference type="OrthoDB" id="9770860at2"/>